<dbReference type="EMBL" id="LXQD01000105">
    <property type="protein sequence ID" value="RCJ37969.1"/>
    <property type="molecule type" value="Genomic_DNA"/>
</dbReference>
<gene>
    <name evidence="2" type="ORF">A6770_39940</name>
</gene>
<name>A0A367RPN1_9NOSO</name>
<dbReference type="AlphaFoldDB" id="A0A367RPN1"/>
<accession>A0A367RPN1</accession>
<feature type="region of interest" description="Disordered" evidence="1">
    <location>
        <begin position="16"/>
        <end position="54"/>
    </location>
</feature>
<evidence type="ECO:0000256" key="1">
    <source>
        <dbReference type="SAM" id="MobiDB-lite"/>
    </source>
</evidence>
<evidence type="ECO:0000313" key="3">
    <source>
        <dbReference type="Proteomes" id="UP000252107"/>
    </source>
</evidence>
<keyword evidence="3" id="KW-1185">Reference proteome</keyword>
<protein>
    <submittedName>
        <fullName evidence="2">Uncharacterized protein</fullName>
    </submittedName>
</protein>
<feature type="compositionally biased region" description="Low complexity" evidence="1">
    <location>
        <begin position="84"/>
        <end position="114"/>
    </location>
</feature>
<comment type="caution">
    <text evidence="2">The sequence shown here is derived from an EMBL/GenBank/DDBJ whole genome shotgun (WGS) entry which is preliminary data.</text>
</comment>
<feature type="region of interest" description="Disordered" evidence="1">
    <location>
        <begin position="68"/>
        <end position="114"/>
    </location>
</feature>
<sequence>MFATNPGAIALQLEPVAAPIPKPAITPDPKEQQQFEQLPDPWFSTDISPNPIPQPAVLQFPTLRLLPPAPQVQPKAATKKSTAKPKSTTTKKSSKPTNKAATQKSSSSRKSAAA</sequence>
<proteinExistence type="predicted"/>
<dbReference type="Proteomes" id="UP000252107">
    <property type="component" value="Unassembled WGS sequence"/>
</dbReference>
<reference evidence="2" key="1">
    <citation type="submission" date="2016-04" db="EMBL/GenBank/DDBJ databases">
        <authorList>
            <person name="Tabuchi Yagui T.R."/>
        </authorList>
    </citation>
    <scope>NUCLEOTIDE SEQUENCE [LARGE SCALE GENOMIC DNA]</scope>
    <source>
        <strain evidence="2">NIES-26</strain>
    </source>
</reference>
<organism evidence="2 3">
    <name type="scientific">Nostoc minutum NIES-26</name>
    <dbReference type="NCBI Taxonomy" id="1844469"/>
    <lineage>
        <taxon>Bacteria</taxon>
        <taxon>Bacillati</taxon>
        <taxon>Cyanobacteriota</taxon>
        <taxon>Cyanophyceae</taxon>
        <taxon>Nostocales</taxon>
        <taxon>Nostocaceae</taxon>
        <taxon>Nostoc</taxon>
    </lineage>
</organism>
<evidence type="ECO:0000313" key="2">
    <source>
        <dbReference type="EMBL" id="RCJ37969.1"/>
    </source>
</evidence>